<dbReference type="SMART" id="SM00388">
    <property type="entry name" value="HisKA"/>
    <property type="match status" value="1"/>
</dbReference>
<dbReference type="SMART" id="SM00304">
    <property type="entry name" value="HAMP"/>
    <property type="match status" value="1"/>
</dbReference>
<dbReference type="SUPFAM" id="SSF55874">
    <property type="entry name" value="ATPase domain of HSP90 chaperone/DNA topoisomerase II/histidine kinase"/>
    <property type="match status" value="1"/>
</dbReference>
<evidence type="ECO:0000256" key="5">
    <source>
        <dbReference type="ARBA" id="ARBA00022553"/>
    </source>
</evidence>
<comment type="subcellular location">
    <subcellularLocation>
        <location evidence="2">Cell membrane</location>
        <topology evidence="2">Multi-pass membrane protein</topology>
    </subcellularLocation>
</comment>
<dbReference type="EMBL" id="BAAACX010000007">
    <property type="protein sequence ID" value="GAA0385586.1"/>
    <property type="molecule type" value="Genomic_DNA"/>
</dbReference>
<dbReference type="PRINTS" id="PR00344">
    <property type="entry name" value="BCTRLSENSOR"/>
</dbReference>
<organism evidence="16 17">
    <name type="scientific">Paenibacillus motobuensis</name>
    <dbReference type="NCBI Taxonomy" id="295324"/>
    <lineage>
        <taxon>Bacteria</taxon>
        <taxon>Bacillati</taxon>
        <taxon>Bacillota</taxon>
        <taxon>Bacilli</taxon>
        <taxon>Bacillales</taxon>
        <taxon>Paenibacillaceae</taxon>
        <taxon>Paenibacillus</taxon>
    </lineage>
</organism>
<dbReference type="PROSITE" id="PS50109">
    <property type="entry name" value="HIS_KIN"/>
    <property type="match status" value="1"/>
</dbReference>
<keyword evidence="13" id="KW-0812">Transmembrane</keyword>
<accession>A0ABN0Y7Y9</accession>
<dbReference type="Pfam" id="PF00512">
    <property type="entry name" value="HisKA"/>
    <property type="match status" value="1"/>
</dbReference>
<dbReference type="InterPro" id="IPR003660">
    <property type="entry name" value="HAMP_dom"/>
</dbReference>
<feature type="domain" description="HAMP" evidence="15">
    <location>
        <begin position="195"/>
        <end position="247"/>
    </location>
</feature>
<dbReference type="SMART" id="SM00387">
    <property type="entry name" value="HATPase_c"/>
    <property type="match status" value="1"/>
</dbReference>
<evidence type="ECO:0000256" key="13">
    <source>
        <dbReference type="SAM" id="Phobius"/>
    </source>
</evidence>
<dbReference type="InterPro" id="IPR036890">
    <property type="entry name" value="HATPase_C_sf"/>
</dbReference>
<keyword evidence="17" id="KW-1185">Reference proteome</keyword>
<sequence length="477" mass="53793">MQMVRTMLKNKVGMKLGFVIIAVFIVVLSILGVTIDRMFSNFYTSDMSTEVDELATHFAMMAQPPDAPTEQMLLKFADFSNVSIFYVNKDGKVQDYSGEEELAEASFIHQGDIKTIFSGQTIRLKYEAASGNRYFVTAKPIVKEQAGESQVMSALYVLSSSKHMDDSVVAMRRLLVLSGIGAFLLALGITWIVAHLLSRPLLQMQQATRKIAVGELETRLNISRDDEIGSLAAAINNLAEDLQNYRDTRQEFFANISHELRTPITYLEGYSKVIKERLYSTEEERDQYLDVLHQEAKRLQHLVDDLFELSKMEEGKISLSLEWIDLAEVIDNAVHKVQLKASDKGLALSTKLNRRTSWVYGDGLRMEQVILNLLENSVRYTEQGEISIMLDQTDSYVFVKVKDTGIGIAAEELPYVFERFYRVEKSRSRQHGGSGLGLSIAKKLVELQGGEIFVNSRLGQGTTFEIRFKQEEQGGST</sequence>
<protein>
    <recommendedName>
        <fullName evidence="3">histidine kinase</fullName>
        <ecNumber evidence="3">2.7.13.3</ecNumber>
    </recommendedName>
</protein>
<dbReference type="Pfam" id="PF00672">
    <property type="entry name" value="HAMP"/>
    <property type="match status" value="1"/>
</dbReference>
<feature type="coiled-coil region" evidence="12">
    <location>
        <begin position="228"/>
        <end position="255"/>
    </location>
</feature>
<evidence type="ECO:0000256" key="7">
    <source>
        <dbReference type="ARBA" id="ARBA00022741"/>
    </source>
</evidence>
<dbReference type="InterPro" id="IPR050736">
    <property type="entry name" value="Sensor_HK_Regulatory"/>
</dbReference>
<evidence type="ECO:0000256" key="12">
    <source>
        <dbReference type="SAM" id="Coils"/>
    </source>
</evidence>
<proteinExistence type="predicted"/>
<dbReference type="PANTHER" id="PTHR43711">
    <property type="entry name" value="TWO-COMPONENT HISTIDINE KINASE"/>
    <property type="match status" value="1"/>
</dbReference>
<keyword evidence="7" id="KW-0547">Nucleotide-binding</keyword>
<dbReference type="EC" id="2.7.13.3" evidence="3"/>
<evidence type="ECO:0000256" key="2">
    <source>
        <dbReference type="ARBA" id="ARBA00004651"/>
    </source>
</evidence>
<feature type="transmembrane region" description="Helical" evidence="13">
    <location>
        <begin position="12"/>
        <end position="35"/>
    </location>
</feature>
<keyword evidence="9 16" id="KW-0067">ATP-binding</keyword>
<keyword evidence="5" id="KW-0597">Phosphoprotein</keyword>
<dbReference type="Proteomes" id="UP001500340">
    <property type="component" value="Unassembled WGS sequence"/>
</dbReference>
<keyword evidence="13" id="KW-1133">Transmembrane helix</keyword>
<keyword evidence="11 13" id="KW-0472">Membrane</keyword>
<keyword evidence="8" id="KW-0418">Kinase</keyword>
<feature type="transmembrane region" description="Helical" evidence="13">
    <location>
        <begin position="174"/>
        <end position="197"/>
    </location>
</feature>
<dbReference type="CDD" id="cd06225">
    <property type="entry name" value="HAMP"/>
    <property type="match status" value="1"/>
</dbReference>
<evidence type="ECO:0000313" key="17">
    <source>
        <dbReference type="Proteomes" id="UP001500340"/>
    </source>
</evidence>
<dbReference type="Gene3D" id="3.30.565.10">
    <property type="entry name" value="Histidine kinase-like ATPase, C-terminal domain"/>
    <property type="match status" value="1"/>
</dbReference>
<dbReference type="SUPFAM" id="SSF47384">
    <property type="entry name" value="Homodimeric domain of signal transducing histidine kinase"/>
    <property type="match status" value="1"/>
</dbReference>
<evidence type="ECO:0000259" key="15">
    <source>
        <dbReference type="PROSITE" id="PS50885"/>
    </source>
</evidence>
<dbReference type="Pfam" id="PF02518">
    <property type="entry name" value="HATPase_c"/>
    <property type="match status" value="1"/>
</dbReference>
<keyword evidence="4" id="KW-1003">Cell membrane</keyword>
<dbReference type="InterPro" id="IPR003594">
    <property type="entry name" value="HATPase_dom"/>
</dbReference>
<dbReference type="Gene3D" id="1.10.287.130">
    <property type="match status" value="1"/>
</dbReference>
<evidence type="ECO:0000256" key="6">
    <source>
        <dbReference type="ARBA" id="ARBA00022679"/>
    </source>
</evidence>
<dbReference type="Gene3D" id="6.10.340.10">
    <property type="match status" value="1"/>
</dbReference>
<dbReference type="InterPro" id="IPR003661">
    <property type="entry name" value="HisK_dim/P_dom"/>
</dbReference>
<evidence type="ECO:0000256" key="9">
    <source>
        <dbReference type="ARBA" id="ARBA00022840"/>
    </source>
</evidence>
<feature type="domain" description="Histidine kinase" evidence="14">
    <location>
        <begin position="255"/>
        <end position="472"/>
    </location>
</feature>
<keyword evidence="6" id="KW-0808">Transferase</keyword>
<keyword evidence="12" id="KW-0175">Coiled coil</keyword>
<evidence type="ECO:0000313" key="16">
    <source>
        <dbReference type="EMBL" id="GAA0385586.1"/>
    </source>
</evidence>
<dbReference type="CDD" id="cd00082">
    <property type="entry name" value="HisKA"/>
    <property type="match status" value="1"/>
</dbReference>
<evidence type="ECO:0000256" key="8">
    <source>
        <dbReference type="ARBA" id="ARBA00022777"/>
    </source>
</evidence>
<dbReference type="InterPro" id="IPR005467">
    <property type="entry name" value="His_kinase_dom"/>
</dbReference>
<evidence type="ECO:0000256" key="10">
    <source>
        <dbReference type="ARBA" id="ARBA00023012"/>
    </source>
</evidence>
<reference evidence="16 17" key="1">
    <citation type="journal article" date="2019" name="Int. J. Syst. Evol. Microbiol.">
        <title>The Global Catalogue of Microorganisms (GCM) 10K type strain sequencing project: providing services to taxonomists for standard genome sequencing and annotation.</title>
        <authorList>
            <consortium name="The Broad Institute Genomics Platform"/>
            <consortium name="The Broad Institute Genome Sequencing Center for Infectious Disease"/>
            <person name="Wu L."/>
            <person name="Ma J."/>
        </authorList>
    </citation>
    <scope>NUCLEOTIDE SEQUENCE [LARGE SCALE GENOMIC DNA]</scope>
    <source>
        <strain evidence="16 17">JCM 12774</strain>
    </source>
</reference>
<comment type="caution">
    <text evidence="16">The sequence shown here is derived from an EMBL/GenBank/DDBJ whole genome shotgun (WGS) entry which is preliminary data.</text>
</comment>
<dbReference type="InterPro" id="IPR036097">
    <property type="entry name" value="HisK_dim/P_sf"/>
</dbReference>
<keyword evidence="10" id="KW-0902">Two-component regulatory system</keyword>
<dbReference type="PROSITE" id="PS50885">
    <property type="entry name" value="HAMP"/>
    <property type="match status" value="1"/>
</dbReference>
<evidence type="ECO:0000256" key="1">
    <source>
        <dbReference type="ARBA" id="ARBA00000085"/>
    </source>
</evidence>
<gene>
    <name evidence="16" type="ORF">GCM10008933_15840</name>
</gene>
<evidence type="ECO:0000259" key="14">
    <source>
        <dbReference type="PROSITE" id="PS50109"/>
    </source>
</evidence>
<name>A0ABN0Y7Y9_9BACL</name>
<evidence type="ECO:0000256" key="11">
    <source>
        <dbReference type="ARBA" id="ARBA00023136"/>
    </source>
</evidence>
<comment type="catalytic activity">
    <reaction evidence="1">
        <text>ATP + protein L-histidine = ADP + protein N-phospho-L-histidine.</text>
        <dbReference type="EC" id="2.7.13.3"/>
    </reaction>
</comment>
<dbReference type="SUPFAM" id="SSF158472">
    <property type="entry name" value="HAMP domain-like"/>
    <property type="match status" value="1"/>
</dbReference>
<evidence type="ECO:0000256" key="3">
    <source>
        <dbReference type="ARBA" id="ARBA00012438"/>
    </source>
</evidence>
<dbReference type="CDD" id="cd16922">
    <property type="entry name" value="HATPase_EvgS-ArcB-TorS-like"/>
    <property type="match status" value="1"/>
</dbReference>
<dbReference type="GO" id="GO:0005524">
    <property type="term" value="F:ATP binding"/>
    <property type="evidence" value="ECO:0007669"/>
    <property type="project" value="UniProtKB-KW"/>
</dbReference>
<dbReference type="PANTHER" id="PTHR43711:SF26">
    <property type="entry name" value="SENSOR HISTIDINE KINASE RCSC"/>
    <property type="match status" value="1"/>
</dbReference>
<dbReference type="InterPro" id="IPR004358">
    <property type="entry name" value="Sig_transdc_His_kin-like_C"/>
</dbReference>
<evidence type="ECO:0000256" key="4">
    <source>
        <dbReference type="ARBA" id="ARBA00022475"/>
    </source>
</evidence>